<dbReference type="AlphaFoldDB" id="A0A3A4AXK3"/>
<dbReference type="EMBL" id="QZEY01000010">
    <property type="protein sequence ID" value="RJL30000.1"/>
    <property type="molecule type" value="Genomic_DNA"/>
</dbReference>
<comment type="caution">
    <text evidence="2">The sequence shown here is derived from an EMBL/GenBank/DDBJ whole genome shotgun (WGS) entry which is preliminary data.</text>
</comment>
<protein>
    <submittedName>
        <fullName evidence="2">Uncharacterized protein</fullName>
    </submittedName>
</protein>
<name>A0A3A4AXK3_9ACTN</name>
<sequence>MCAERESDAAYRASPYTPPVECAPVGEPPRRPAYRLGGAGELLGEKPGKGGYAGYKIVMTV</sequence>
<proteinExistence type="predicted"/>
<keyword evidence="3" id="KW-1185">Reference proteome</keyword>
<evidence type="ECO:0000256" key="1">
    <source>
        <dbReference type="SAM" id="MobiDB-lite"/>
    </source>
</evidence>
<gene>
    <name evidence="2" type="ORF">D5H75_23970</name>
</gene>
<evidence type="ECO:0000313" key="3">
    <source>
        <dbReference type="Proteomes" id="UP000265768"/>
    </source>
</evidence>
<feature type="region of interest" description="Disordered" evidence="1">
    <location>
        <begin position="1"/>
        <end position="28"/>
    </location>
</feature>
<dbReference type="Proteomes" id="UP000265768">
    <property type="component" value="Unassembled WGS sequence"/>
</dbReference>
<reference evidence="2 3" key="1">
    <citation type="submission" date="2018-09" db="EMBL/GenBank/DDBJ databases">
        <title>YIM 75507 draft genome.</title>
        <authorList>
            <person name="Tang S."/>
            <person name="Feng Y."/>
        </authorList>
    </citation>
    <scope>NUCLEOTIDE SEQUENCE [LARGE SCALE GENOMIC DNA]</scope>
    <source>
        <strain evidence="2 3">YIM 75507</strain>
    </source>
</reference>
<organism evidence="2 3">
    <name type="scientific">Bailinhaonella thermotolerans</name>
    <dbReference type="NCBI Taxonomy" id="1070861"/>
    <lineage>
        <taxon>Bacteria</taxon>
        <taxon>Bacillati</taxon>
        <taxon>Actinomycetota</taxon>
        <taxon>Actinomycetes</taxon>
        <taxon>Streptosporangiales</taxon>
        <taxon>Streptosporangiaceae</taxon>
        <taxon>Bailinhaonella</taxon>
    </lineage>
</organism>
<evidence type="ECO:0000313" key="2">
    <source>
        <dbReference type="EMBL" id="RJL30000.1"/>
    </source>
</evidence>
<accession>A0A3A4AXK3</accession>